<feature type="compositionally biased region" description="Pro residues" evidence="1">
    <location>
        <begin position="100"/>
        <end position="122"/>
    </location>
</feature>
<evidence type="ECO:0000313" key="3">
    <source>
        <dbReference type="EMBL" id="TGE21523.1"/>
    </source>
</evidence>
<feature type="region of interest" description="Disordered" evidence="1">
    <location>
        <begin position="48"/>
        <end position="159"/>
    </location>
</feature>
<sequence length="646" mass="71337">MLFAQIDTLSASALAQSTSGSPIVLAVLLVSALGLLAYWIFRPKSTQHHTLPPPPLPVPPSPGTLPIQNRPQPAPAIPKVASPTLTPKPTPVTKSQPEAAAPPPPVHSKPIPATPPPTPAAAPPARRAEPTQPTPPPATPRPAPRPAPQHPAAEQVPVPGEIKYIGYEPLPARSNSRYPYLRWPAAGKRVPVKFPRAGRSANRGYCEAAFVEHLRRFFPKSGPVRVLDNHHLPTANASRPYEPDVALLHERNGLNLFLNVEIDEPYDGANRLPTHCQGDDDSRDNFFTSRGWVVLRFAEIQVHQQPEACCAVIAHLIARLDPAYQIPETLLSVGTPAGVAVWDVVQAQKWAKARYREQYLGIIDFGRYESSGVGPAAEPLPIEAEIEKLVAQAAPLPPPPKPGTLQKANPDPRRSALSFDADAHQYYINGQPALAVSTLISRFFPEFDTEYWSAYKAAQRGCTPEEVAQEWADKAAASSRAGTILHQQIEDFYNQGTPATGSEFAHFLSFHRAFSHLVPHRTEWQVYSEELMLAGTLDFVARNTDGTLSIYDWKRSHKVVDAAGQVQLNRYQTAEGPLGDLPDCSFSHYTLQQNMYKWLLETNYGCRVRDMHLVVLHPDYDRYHLVPVPERPAHVARMLDVVRAKR</sequence>
<comment type="caution">
    <text evidence="3">The sequence shown here is derived from an EMBL/GenBank/DDBJ whole genome shotgun (WGS) entry which is preliminary data.</text>
</comment>
<feature type="compositionally biased region" description="Pro residues" evidence="1">
    <location>
        <begin position="132"/>
        <end position="149"/>
    </location>
</feature>
<feature type="compositionally biased region" description="Low complexity" evidence="1">
    <location>
        <begin position="83"/>
        <end position="94"/>
    </location>
</feature>
<evidence type="ECO:0000256" key="1">
    <source>
        <dbReference type="SAM" id="MobiDB-lite"/>
    </source>
</evidence>
<keyword evidence="2" id="KW-0812">Transmembrane</keyword>
<gene>
    <name evidence="3" type="ORF">E5K00_14650</name>
</gene>
<evidence type="ECO:0000256" key="2">
    <source>
        <dbReference type="SAM" id="Phobius"/>
    </source>
</evidence>
<accession>A0A4Z0PXA3</accession>
<evidence type="ECO:0008006" key="5">
    <source>
        <dbReference type="Google" id="ProtNLM"/>
    </source>
</evidence>
<keyword evidence="2" id="KW-1133">Transmembrane helix</keyword>
<reference evidence="3 4" key="1">
    <citation type="submission" date="2019-04" db="EMBL/GenBank/DDBJ databases">
        <authorList>
            <person name="Feng G."/>
            <person name="Zhang J."/>
            <person name="Zhu H."/>
        </authorList>
    </citation>
    <scope>NUCLEOTIDE SEQUENCE [LARGE SCALE GENOMIC DNA]</scope>
    <source>
        <strain evidence="3 4">JCM 31653</strain>
    </source>
</reference>
<name>A0A4Z0PXA3_9BACT</name>
<keyword evidence="2" id="KW-0472">Membrane</keyword>
<feature type="transmembrane region" description="Helical" evidence="2">
    <location>
        <begin position="20"/>
        <end position="41"/>
    </location>
</feature>
<protein>
    <recommendedName>
        <fullName evidence="5">PD-(D/E)XK endonuclease-like domain-containing protein</fullName>
    </recommendedName>
</protein>
<dbReference type="PRINTS" id="PR01217">
    <property type="entry name" value="PRICHEXTENSN"/>
</dbReference>
<organism evidence="3 4">
    <name type="scientific">Hymenobacter aquaticus</name>
    <dbReference type="NCBI Taxonomy" id="1867101"/>
    <lineage>
        <taxon>Bacteria</taxon>
        <taxon>Pseudomonadati</taxon>
        <taxon>Bacteroidota</taxon>
        <taxon>Cytophagia</taxon>
        <taxon>Cytophagales</taxon>
        <taxon>Hymenobacteraceae</taxon>
        <taxon>Hymenobacter</taxon>
    </lineage>
</organism>
<dbReference type="AlphaFoldDB" id="A0A4Z0PXA3"/>
<dbReference type="EMBL" id="SRLC01000002">
    <property type="protein sequence ID" value="TGE21523.1"/>
    <property type="molecule type" value="Genomic_DNA"/>
</dbReference>
<dbReference type="InterPro" id="IPR011604">
    <property type="entry name" value="PDDEXK-like_dom_sf"/>
</dbReference>
<proteinExistence type="predicted"/>
<evidence type="ECO:0000313" key="4">
    <source>
        <dbReference type="Proteomes" id="UP000297549"/>
    </source>
</evidence>
<dbReference type="OrthoDB" id="884899at2"/>
<dbReference type="Gene3D" id="3.90.320.10">
    <property type="match status" value="1"/>
</dbReference>
<feature type="compositionally biased region" description="Pro residues" evidence="1">
    <location>
        <begin position="51"/>
        <end position="63"/>
    </location>
</feature>
<keyword evidence="4" id="KW-1185">Reference proteome</keyword>
<dbReference type="Proteomes" id="UP000297549">
    <property type="component" value="Unassembled WGS sequence"/>
</dbReference>